<sequence>MSCRPFTSVRGMTSRDQRFSMRPPPRPGLGLVVRCSATTTTEYQSPATRRCAGPSSTRRVCLSGARPRPDEIHVSSPPSLLRPYTSPYPEVAPASSRRPPDAAPTRRATLPQGLPAIGIALSTHPPCTLPATLPPHRLPMIARP</sequence>
<evidence type="ECO:0000313" key="3">
    <source>
        <dbReference type="Proteomes" id="UP000800040"/>
    </source>
</evidence>
<reference evidence="2" key="1">
    <citation type="submission" date="2020-01" db="EMBL/GenBank/DDBJ databases">
        <authorList>
            <consortium name="DOE Joint Genome Institute"/>
            <person name="Haridas S."/>
            <person name="Albert R."/>
            <person name="Binder M."/>
            <person name="Bloem J."/>
            <person name="Labutti K."/>
            <person name="Salamov A."/>
            <person name="Andreopoulos B."/>
            <person name="Baker S.E."/>
            <person name="Barry K."/>
            <person name="Bills G."/>
            <person name="Bluhm B.H."/>
            <person name="Cannon C."/>
            <person name="Castanera R."/>
            <person name="Culley D.E."/>
            <person name="Daum C."/>
            <person name="Ezra D."/>
            <person name="Gonzalez J.B."/>
            <person name="Henrissat B."/>
            <person name="Kuo A."/>
            <person name="Liang C."/>
            <person name="Lipzen A."/>
            <person name="Lutzoni F."/>
            <person name="Magnuson J."/>
            <person name="Mondo S."/>
            <person name="Nolan M."/>
            <person name="Ohm R."/>
            <person name="Pangilinan J."/>
            <person name="Park H.-J."/>
            <person name="Ramirez L."/>
            <person name="Alfaro M."/>
            <person name="Sun H."/>
            <person name="Tritt A."/>
            <person name="Yoshinaga Y."/>
            <person name="Zwiers L.-H."/>
            <person name="Turgeon B.G."/>
            <person name="Goodwin S.B."/>
            <person name="Spatafora J.W."/>
            <person name="Crous P.W."/>
            <person name="Grigoriev I.V."/>
        </authorList>
    </citation>
    <scope>NUCLEOTIDE SEQUENCE</scope>
    <source>
        <strain evidence="2">P77</strain>
    </source>
</reference>
<gene>
    <name evidence="2" type="ORF">BDW02DRAFT_410204</name>
</gene>
<accession>A0A6A5K526</accession>
<evidence type="ECO:0000256" key="1">
    <source>
        <dbReference type="SAM" id="MobiDB-lite"/>
    </source>
</evidence>
<name>A0A6A5K526_9PLEO</name>
<organism evidence="2 3">
    <name type="scientific">Decorospora gaudefroyi</name>
    <dbReference type="NCBI Taxonomy" id="184978"/>
    <lineage>
        <taxon>Eukaryota</taxon>
        <taxon>Fungi</taxon>
        <taxon>Dikarya</taxon>
        <taxon>Ascomycota</taxon>
        <taxon>Pezizomycotina</taxon>
        <taxon>Dothideomycetes</taxon>
        <taxon>Pleosporomycetidae</taxon>
        <taxon>Pleosporales</taxon>
        <taxon>Pleosporineae</taxon>
        <taxon>Pleosporaceae</taxon>
        <taxon>Decorospora</taxon>
    </lineage>
</organism>
<feature type="region of interest" description="Disordered" evidence="1">
    <location>
        <begin position="1"/>
        <end position="110"/>
    </location>
</feature>
<feature type="compositionally biased region" description="Low complexity" evidence="1">
    <location>
        <begin position="92"/>
        <end position="109"/>
    </location>
</feature>
<dbReference type="AlphaFoldDB" id="A0A6A5K526"/>
<protein>
    <submittedName>
        <fullName evidence="2">Uncharacterized protein</fullName>
    </submittedName>
</protein>
<proteinExistence type="predicted"/>
<evidence type="ECO:0000313" key="2">
    <source>
        <dbReference type="EMBL" id="KAF1832785.1"/>
    </source>
</evidence>
<dbReference type="EMBL" id="ML975331">
    <property type="protein sequence ID" value="KAF1832785.1"/>
    <property type="molecule type" value="Genomic_DNA"/>
</dbReference>
<feature type="compositionally biased region" description="Polar residues" evidence="1">
    <location>
        <begin position="36"/>
        <end position="47"/>
    </location>
</feature>
<dbReference type="Proteomes" id="UP000800040">
    <property type="component" value="Unassembled WGS sequence"/>
</dbReference>
<keyword evidence="3" id="KW-1185">Reference proteome</keyword>